<feature type="compositionally biased region" description="Polar residues" evidence="7">
    <location>
        <begin position="350"/>
        <end position="393"/>
    </location>
</feature>
<feature type="disulfide bond" evidence="6">
    <location>
        <begin position="36"/>
        <end position="45"/>
    </location>
</feature>
<evidence type="ECO:0000256" key="6">
    <source>
        <dbReference type="PROSITE-ProRule" id="PRU00076"/>
    </source>
</evidence>
<dbReference type="Pfam" id="PF00008">
    <property type="entry name" value="EGF"/>
    <property type="match status" value="2"/>
</dbReference>
<dbReference type="SUPFAM" id="SSF57196">
    <property type="entry name" value="EGF/Laminin"/>
    <property type="match status" value="2"/>
</dbReference>
<keyword evidence="5" id="KW-0325">Glycoprotein</keyword>
<dbReference type="InterPro" id="IPR001881">
    <property type="entry name" value="EGF-like_Ca-bd_dom"/>
</dbReference>
<dbReference type="PROSITE" id="PS00010">
    <property type="entry name" value="ASX_HYDROXYL"/>
    <property type="match status" value="1"/>
</dbReference>
<evidence type="ECO:0000256" key="4">
    <source>
        <dbReference type="ARBA" id="ARBA00023157"/>
    </source>
</evidence>
<proteinExistence type="predicted"/>
<dbReference type="CDD" id="cd00054">
    <property type="entry name" value="EGF_CA"/>
    <property type="match status" value="2"/>
</dbReference>
<feature type="disulfide bond" evidence="6">
    <location>
        <begin position="131"/>
        <end position="140"/>
    </location>
</feature>
<dbReference type="PRINTS" id="PR00010">
    <property type="entry name" value="EGFBLOOD"/>
</dbReference>
<keyword evidence="8" id="KW-0472">Membrane</keyword>
<feature type="transmembrane region" description="Helical" evidence="8">
    <location>
        <begin position="152"/>
        <end position="178"/>
    </location>
</feature>
<dbReference type="EMBL" id="VSWD01000009">
    <property type="protein sequence ID" value="KAK3092603.1"/>
    <property type="molecule type" value="Genomic_DNA"/>
</dbReference>
<dbReference type="PROSITE" id="PS01186">
    <property type="entry name" value="EGF_2"/>
    <property type="match status" value="1"/>
</dbReference>
<dbReference type="InterPro" id="IPR000742">
    <property type="entry name" value="EGF"/>
</dbReference>
<keyword evidence="4 6" id="KW-1015">Disulfide bond</keyword>
<dbReference type="AlphaFoldDB" id="A0AA89BVQ5"/>
<dbReference type="Proteomes" id="UP001186944">
    <property type="component" value="Unassembled WGS sequence"/>
</dbReference>
<feature type="domain" description="EGF-like" evidence="9">
    <location>
        <begin position="105"/>
        <end position="141"/>
    </location>
</feature>
<evidence type="ECO:0000256" key="3">
    <source>
        <dbReference type="ARBA" id="ARBA00022737"/>
    </source>
</evidence>
<dbReference type="Gene3D" id="2.10.25.10">
    <property type="entry name" value="Laminin"/>
    <property type="match status" value="2"/>
</dbReference>
<dbReference type="FunFam" id="2.10.25.10:FF:000006">
    <property type="entry name" value="Versican core protein-like isoform 1"/>
    <property type="match status" value="1"/>
</dbReference>
<dbReference type="SMART" id="SM00181">
    <property type="entry name" value="EGF"/>
    <property type="match status" value="2"/>
</dbReference>
<evidence type="ECO:0000256" key="7">
    <source>
        <dbReference type="SAM" id="MobiDB-lite"/>
    </source>
</evidence>
<keyword evidence="11" id="KW-1185">Reference proteome</keyword>
<keyword evidence="3" id="KW-0677">Repeat</keyword>
<dbReference type="InterPro" id="IPR051830">
    <property type="entry name" value="NOTCH_homolog"/>
</dbReference>
<feature type="region of interest" description="Disordered" evidence="7">
    <location>
        <begin position="212"/>
        <end position="252"/>
    </location>
</feature>
<dbReference type="FunFam" id="2.10.25.10:FF:000066">
    <property type="entry name" value="FAT atypical cadherin 4"/>
    <property type="match status" value="1"/>
</dbReference>
<dbReference type="SMART" id="SM00179">
    <property type="entry name" value="EGF_CA"/>
    <property type="match status" value="2"/>
</dbReference>
<keyword evidence="8" id="KW-1133">Transmembrane helix</keyword>
<feature type="compositionally biased region" description="Basic and acidic residues" evidence="7">
    <location>
        <begin position="512"/>
        <end position="539"/>
    </location>
</feature>
<feature type="compositionally biased region" description="Basic and acidic residues" evidence="7">
    <location>
        <begin position="224"/>
        <end position="236"/>
    </location>
</feature>
<feature type="compositionally biased region" description="Basic and acidic residues" evidence="7">
    <location>
        <begin position="452"/>
        <end position="466"/>
    </location>
</feature>
<evidence type="ECO:0000256" key="1">
    <source>
        <dbReference type="ARBA" id="ARBA00022536"/>
    </source>
</evidence>
<evidence type="ECO:0000256" key="5">
    <source>
        <dbReference type="ARBA" id="ARBA00023180"/>
    </source>
</evidence>
<evidence type="ECO:0000313" key="11">
    <source>
        <dbReference type="Proteomes" id="UP001186944"/>
    </source>
</evidence>
<keyword evidence="2" id="KW-0732">Signal</keyword>
<keyword evidence="8" id="KW-0812">Transmembrane</keyword>
<gene>
    <name evidence="10" type="ORF">FSP39_004882</name>
</gene>
<protein>
    <recommendedName>
        <fullName evidence="9">EGF-like domain-containing protein</fullName>
    </recommendedName>
</protein>
<organism evidence="10 11">
    <name type="scientific">Pinctada imbricata</name>
    <name type="common">Atlantic pearl-oyster</name>
    <name type="synonym">Pinctada martensii</name>
    <dbReference type="NCBI Taxonomy" id="66713"/>
    <lineage>
        <taxon>Eukaryota</taxon>
        <taxon>Metazoa</taxon>
        <taxon>Spiralia</taxon>
        <taxon>Lophotrochozoa</taxon>
        <taxon>Mollusca</taxon>
        <taxon>Bivalvia</taxon>
        <taxon>Autobranchia</taxon>
        <taxon>Pteriomorphia</taxon>
        <taxon>Pterioida</taxon>
        <taxon>Pterioidea</taxon>
        <taxon>Pteriidae</taxon>
        <taxon>Pinctada</taxon>
    </lineage>
</organism>
<feature type="domain" description="EGF-like" evidence="9">
    <location>
        <begin position="10"/>
        <end position="46"/>
    </location>
</feature>
<reference evidence="10" key="1">
    <citation type="submission" date="2019-08" db="EMBL/GenBank/DDBJ databases">
        <title>The improved chromosome-level genome for the pearl oyster Pinctada fucata martensii using PacBio sequencing and Hi-C.</title>
        <authorList>
            <person name="Zheng Z."/>
        </authorList>
    </citation>
    <scope>NUCLEOTIDE SEQUENCE</scope>
    <source>
        <strain evidence="10">ZZ-2019</strain>
        <tissue evidence="10">Adductor muscle</tissue>
    </source>
</reference>
<dbReference type="PROSITE" id="PS50026">
    <property type="entry name" value="EGF_3"/>
    <property type="match status" value="2"/>
</dbReference>
<evidence type="ECO:0000259" key="9">
    <source>
        <dbReference type="PROSITE" id="PS50026"/>
    </source>
</evidence>
<sequence length="646" mass="71965">MALSRTIRLISDDCVSGPCQNEGTCTSSINGYTCQCPDQYYGKNCHIHCPCIAGTCVNISPGDISNSGVFVDGVLINAKPVYPESGVVLACNCSRGMEGAYCNKSIDDCVPGACMNGGTCIDGDDSYNCLCPPGYFGETCGNRHLPKEEDSLVAKITLGVLIPLVVVFITALVIYGIYMYRHPDKFGRSATYKNYVIAREFVRRSIRRMSGRRPREKLVANGSKGDEKDPNSDKYTDASQVNLGFQDGDDKQYKPAVPVYTRENSEFYNLSPDNAAVVAGPNTYDMIERSKQDDVHDYEQMKPANEKPQRQLGRAYRNKSTGGSGPATPGVEKHVPSPRTPTDNPAMPTPRTSNANYSSPSPRSPPTNMQVPSPRNAPSQLMMPSSGQYQSEGQVRPPSISDDEGRGFGYKPKSPSGTGPYEQQGHSPYPDIQRNDHNPRGRGPSVSSDKNAQYRDPRENTQHQGRDPGYNSRGRGPEASRRQYPGETDYRSRSQDGQSYDPVDRGNMYDNTVRDQRYNQRDRYNTNPDPQDRYADYEGRSPGYSQQRGRDDLSPGGYSKNRSDDRYNMDYKQPPPSDRYQTPRGIANDRYNDGYEMPYNQGKSPRYTDEGQFQYGNRQQRSPADRDSDHARVVFPVSDGMDEVTI</sequence>
<feature type="region of interest" description="Disordered" evidence="7">
    <location>
        <begin position="301"/>
        <end position="646"/>
    </location>
</feature>
<evidence type="ECO:0000313" key="10">
    <source>
        <dbReference type="EMBL" id="KAK3092603.1"/>
    </source>
</evidence>
<comment type="caution">
    <text evidence="10">The sequence shown here is derived from an EMBL/GenBank/DDBJ whole genome shotgun (WGS) entry which is preliminary data.</text>
</comment>
<evidence type="ECO:0000256" key="2">
    <source>
        <dbReference type="ARBA" id="ARBA00022729"/>
    </source>
</evidence>
<dbReference type="PANTHER" id="PTHR24033">
    <property type="entry name" value="EGF-LIKE DOMAIN-CONTAINING PROTEIN"/>
    <property type="match status" value="1"/>
</dbReference>
<name>A0AA89BVQ5_PINIB</name>
<accession>A0AA89BVQ5</accession>
<dbReference type="GO" id="GO:0005509">
    <property type="term" value="F:calcium ion binding"/>
    <property type="evidence" value="ECO:0007669"/>
    <property type="project" value="InterPro"/>
</dbReference>
<keyword evidence="1 6" id="KW-0245">EGF-like domain</keyword>
<evidence type="ECO:0000256" key="8">
    <source>
        <dbReference type="SAM" id="Phobius"/>
    </source>
</evidence>
<dbReference type="InterPro" id="IPR000152">
    <property type="entry name" value="EGF-type_Asp/Asn_hydroxyl_site"/>
</dbReference>
<dbReference type="PROSITE" id="PS00022">
    <property type="entry name" value="EGF_1"/>
    <property type="match status" value="2"/>
</dbReference>
<feature type="compositionally biased region" description="Basic and acidic residues" evidence="7">
    <location>
        <begin position="623"/>
        <end position="632"/>
    </location>
</feature>
<comment type="caution">
    <text evidence="6">Lacks conserved residue(s) required for the propagation of feature annotation.</text>
</comment>